<keyword evidence="2" id="KW-1185">Reference proteome</keyword>
<dbReference type="Proteomes" id="UP001489004">
    <property type="component" value="Unassembled WGS sequence"/>
</dbReference>
<evidence type="ECO:0000313" key="1">
    <source>
        <dbReference type="EMBL" id="KAK9819919.1"/>
    </source>
</evidence>
<protein>
    <recommendedName>
        <fullName evidence="3">C2H2-type domain-containing protein</fullName>
    </recommendedName>
</protein>
<dbReference type="EMBL" id="JALJOR010000003">
    <property type="protein sequence ID" value="KAK9819919.1"/>
    <property type="molecule type" value="Genomic_DNA"/>
</dbReference>
<proteinExistence type="predicted"/>
<evidence type="ECO:0000313" key="2">
    <source>
        <dbReference type="Proteomes" id="UP001489004"/>
    </source>
</evidence>
<name>A0AAW1QEU6_9CHLO</name>
<reference evidence="1 2" key="1">
    <citation type="journal article" date="2024" name="Nat. Commun.">
        <title>Phylogenomics reveals the evolutionary origins of lichenization in chlorophyte algae.</title>
        <authorList>
            <person name="Puginier C."/>
            <person name="Libourel C."/>
            <person name="Otte J."/>
            <person name="Skaloud P."/>
            <person name="Haon M."/>
            <person name="Grisel S."/>
            <person name="Petersen M."/>
            <person name="Berrin J.G."/>
            <person name="Delaux P.M."/>
            <person name="Dal Grande F."/>
            <person name="Keller J."/>
        </authorList>
    </citation>
    <scope>NUCLEOTIDE SEQUENCE [LARGE SCALE GENOMIC DNA]</scope>
    <source>
        <strain evidence="1 2">SAG 2043</strain>
    </source>
</reference>
<evidence type="ECO:0008006" key="3">
    <source>
        <dbReference type="Google" id="ProtNLM"/>
    </source>
</evidence>
<gene>
    <name evidence="1" type="ORF">WJX72_003957</name>
</gene>
<organism evidence="1 2">
    <name type="scientific">[Myrmecia] bisecta</name>
    <dbReference type="NCBI Taxonomy" id="41462"/>
    <lineage>
        <taxon>Eukaryota</taxon>
        <taxon>Viridiplantae</taxon>
        <taxon>Chlorophyta</taxon>
        <taxon>core chlorophytes</taxon>
        <taxon>Trebouxiophyceae</taxon>
        <taxon>Trebouxiales</taxon>
        <taxon>Trebouxiaceae</taxon>
        <taxon>Myrmecia</taxon>
    </lineage>
</organism>
<accession>A0AAW1QEU6</accession>
<sequence>MKGTGACWSRRHCSAAARSLGDARDPPLSDPSCQARCRCNWKPMAEPEDAPGRDRMLAGCEKAGLWVVLNYTSGLRCELNVKIGWRAASVLPPHSCSADTGSHYWREALLHLEAGCCAKARCGGWVDKLSRSFRTHVCRRHTASQAPQSACVIVACRERLSKHLLIQRHQRVAANSIQHRRSLTTRTASMGIPSCSMMRSRRA</sequence>
<dbReference type="AlphaFoldDB" id="A0AAW1QEU6"/>
<comment type="caution">
    <text evidence="1">The sequence shown here is derived from an EMBL/GenBank/DDBJ whole genome shotgun (WGS) entry which is preliminary data.</text>
</comment>